<protein>
    <submittedName>
        <fullName evidence="1">Uncharacterized protein</fullName>
    </submittedName>
</protein>
<comment type="caution">
    <text evidence="1">The sequence shown here is derived from an EMBL/GenBank/DDBJ whole genome shotgun (WGS) entry which is preliminary data.</text>
</comment>
<proteinExistence type="predicted"/>
<organism evidence="1 2">
    <name type="scientific">Bacillus cytotoxicus</name>
    <dbReference type="NCBI Taxonomy" id="580165"/>
    <lineage>
        <taxon>Bacteria</taxon>
        <taxon>Bacillati</taxon>
        <taxon>Bacillota</taxon>
        <taxon>Bacilli</taxon>
        <taxon>Bacillales</taxon>
        <taxon>Bacillaceae</taxon>
        <taxon>Bacillus</taxon>
        <taxon>Bacillus cereus group</taxon>
    </lineage>
</organism>
<evidence type="ECO:0000313" key="1">
    <source>
        <dbReference type="EMBL" id="SCL90171.1"/>
    </source>
</evidence>
<dbReference type="AlphaFoldDB" id="A0AAX2CFP0"/>
<accession>A0AAX2CFP0</accession>
<dbReference type="InterPro" id="IPR035948">
    <property type="entry name" value="YwqG-like_sf"/>
</dbReference>
<sequence length="47" mass="5347">MEIEQSKMGEVPDGPVSFEYPIYKGELLQFIAQFHLYSARISPTSIV</sequence>
<reference evidence="1 2" key="1">
    <citation type="submission" date="2016-08" db="EMBL/GenBank/DDBJ databases">
        <authorList>
            <person name="Loux V."/>
            <person name="Rue O."/>
        </authorList>
    </citation>
    <scope>NUCLEOTIDE SEQUENCE [LARGE SCALE GENOMIC DNA]</scope>
    <source>
        <strain evidence="1 2">AFSSA_08CEB44bac</strain>
    </source>
</reference>
<dbReference type="SUPFAM" id="SSF103032">
    <property type="entry name" value="Hypothetical protein YwqG"/>
    <property type="match status" value="1"/>
</dbReference>
<name>A0AAX2CFP0_9BACI</name>
<dbReference type="Proteomes" id="UP000242164">
    <property type="component" value="Unassembled WGS sequence"/>
</dbReference>
<evidence type="ECO:0000313" key="2">
    <source>
        <dbReference type="Proteomes" id="UP000242164"/>
    </source>
</evidence>
<dbReference type="Gene3D" id="2.30.320.10">
    <property type="entry name" value="YwqG-like"/>
    <property type="match status" value="1"/>
</dbReference>
<gene>
    <name evidence="1" type="ORF">BCB44BAC_01675</name>
</gene>
<dbReference type="EMBL" id="FMIK01000022">
    <property type="protein sequence ID" value="SCL90171.1"/>
    <property type="molecule type" value="Genomic_DNA"/>
</dbReference>